<dbReference type="InterPro" id="IPR039425">
    <property type="entry name" value="RNA_pol_sigma-70-like"/>
</dbReference>
<comment type="similarity">
    <text evidence="1">Belongs to the sigma-70 factor family. ECF subfamily.</text>
</comment>
<protein>
    <submittedName>
        <fullName evidence="8">ECF RNA polymerase sigma factor SigD</fullName>
    </submittedName>
</protein>
<dbReference type="GO" id="GO:0006352">
    <property type="term" value="P:DNA-templated transcription initiation"/>
    <property type="evidence" value="ECO:0007669"/>
    <property type="project" value="InterPro"/>
</dbReference>
<keyword evidence="3" id="KW-0731">Sigma factor</keyword>
<dbReference type="InterPro" id="IPR014284">
    <property type="entry name" value="RNA_pol_sigma-70_dom"/>
</dbReference>
<dbReference type="GO" id="GO:0003677">
    <property type="term" value="F:DNA binding"/>
    <property type="evidence" value="ECO:0007669"/>
    <property type="project" value="UniProtKB-KW"/>
</dbReference>
<evidence type="ECO:0000313" key="8">
    <source>
        <dbReference type="EMBL" id="QDT72023.1"/>
    </source>
</evidence>
<evidence type="ECO:0000313" key="9">
    <source>
        <dbReference type="Proteomes" id="UP000317909"/>
    </source>
</evidence>
<dbReference type="SUPFAM" id="SSF88946">
    <property type="entry name" value="Sigma2 domain of RNA polymerase sigma factors"/>
    <property type="match status" value="1"/>
</dbReference>
<dbReference type="InterPro" id="IPR013324">
    <property type="entry name" value="RNA_pol_sigma_r3/r4-like"/>
</dbReference>
<dbReference type="Pfam" id="PF04542">
    <property type="entry name" value="Sigma70_r2"/>
    <property type="match status" value="1"/>
</dbReference>
<keyword evidence="2" id="KW-0805">Transcription regulation</keyword>
<dbReference type="InterPro" id="IPR013249">
    <property type="entry name" value="RNA_pol_sigma70_r4_t2"/>
</dbReference>
<feature type="domain" description="RNA polymerase sigma-70 region 2" evidence="6">
    <location>
        <begin position="28"/>
        <end position="97"/>
    </location>
</feature>
<dbReference type="NCBIfam" id="TIGR02937">
    <property type="entry name" value="sigma70-ECF"/>
    <property type="match status" value="1"/>
</dbReference>
<feature type="domain" description="RNA polymerase sigma factor 70 region 4 type 2" evidence="7">
    <location>
        <begin position="143"/>
        <end position="195"/>
    </location>
</feature>
<keyword evidence="9" id="KW-1185">Reference proteome</keyword>
<dbReference type="InterPro" id="IPR013325">
    <property type="entry name" value="RNA_pol_sigma_r2"/>
</dbReference>
<dbReference type="Gene3D" id="1.10.10.10">
    <property type="entry name" value="Winged helix-like DNA-binding domain superfamily/Winged helix DNA-binding domain"/>
    <property type="match status" value="1"/>
</dbReference>
<dbReference type="Proteomes" id="UP000317909">
    <property type="component" value="Chromosome"/>
</dbReference>
<dbReference type="EMBL" id="CP036339">
    <property type="protein sequence ID" value="QDT72023.1"/>
    <property type="molecule type" value="Genomic_DNA"/>
</dbReference>
<evidence type="ECO:0000259" key="7">
    <source>
        <dbReference type="Pfam" id="PF08281"/>
    </source>
</evidence>
<organism evidence="8 9">
    <name type="scientific">Lacipirellula limnantheis</name>
    <dbReference type="NCBI Taxonomy" id="2528024"/>
    <lineage>
        <taxon>Bacteria</taxon>
        <taxon>Pseudomonadati</taxon>
        <taxon>Planctomycetota</taxon>
        <taxon>Planctomycetia</taxon>
        <taxon>Pirellulales</taxon>
        <taxon>Lacipirellulaceae</taxon>
        <taxon>Lacipirellula</taxon>
    </lineage>
</organism>
<dbReference type="InterPro" id="IPR036388">
    <property type="entry name" value="WH-like_DNA-bd_sf"/>
</dbReference>
<dbReference type="KEGG" id="llh:I41_11880"/>
<dbReference type="Pfam" id="PF08281">
    <property type="entry name" value="Sigma70_r4_2"/>
    <property type="match status" value="1"/>
</dbReference>
<evidence type="ECO:0000256" key="2">
    <source>
        <dbReference type="ARBA" id="ARBA00023015"/>
    </source>
</evidence>
<evidence type="ECO:0000256" key="4">
    <source>
        <dbReference type="ARBA" id="ARBA00023125"/>
    </source>
</evidence>
<dbReference type="CDD" id="cd06171">
    <property type="entry name" value="Sigma70_r4"/>
    <property type="match status" value="1"/>
</dbReference>
<evidence type="ECO:0000259" key="6">
    <source>
        <dbReference type="Pfam" id="PF04542"/>
    </source>
</evidence>
<keyword evidence="4" id="KW-0238">DNA-binding</keyword>
<accession>A0A517TUG5</accession>
<evidence type="ECO:0000256" key="1">
    <source>
        <dbReference type="ARBA" id="ARBA00010641"/>
    </source>
</evidence>
<proteinExistence type="inferred from homology"/>
<dbReference type="PANTHER" id="PTHR43133:SF8">
    <property type="entry name" value="RNA POLYMERASE SIGMA FACTOR HI_1459-RELATED"/>
    <property type="match status" value="1"/>
</dbReference>
<gene>
    <name evidence="8" type="primary">sigD_1</name>
    <name evidence="8" type="ORF">I41_11880</name>
</gene>
<reference evidence="8 9" key="1">
    <citation type="submission" date="2019-02" db="EMBL/GenBank/DDBJ databases">
        <title>Deep-cultivation of Planctomycetes and their phenomic and genomic characterization uncovers novel biology.</title>
        <authorList>
            <person name="Wiegand S."/>
            <person name="Jogler M."/>
            <person name="Boedeker C."/>
            <person name="Pinto D."/>
            <person name="Vollmers J."/>
            <person name="Rivas-Marin E."/>
            <person name="Kohn T."/>
            <person name="Peeters S.H."/>
            <person name="Heuer A."/>
            <person name="Rast P."/>
            <person name="Oberbeckmann S."/>
            <person name="Bunk B."/>
            <person name="Jeske O."/>
            <person name="Meyerdierks A."/>
            <person name="Storesund J.E."/>
            <person name="Kallscheuer N."/>
            <person name="Luecker S."/>
            <person name="Lage O.M."/>
            <person name="Pohl T."/>
            <person name="Merkel B.J."/>
            <person name="Hornburger P."/>
            <person name="Mueller R.-W."/>
            <person name="Bruemmer F."/>
            <person name="Labrenz M."/>
            <person name="Spormann A.M."/>
            <person name="Op den Camp H."/>
            <person name="Overmann J."/>
            <person name="Amann R."/>
            <person name="Jetten M.S.M."/>
            <person name="Mascher T."/>
            <person name="Medema M.H."/>
            <person name="Devos D.P."/>
            <person name="Kaster A.-K."/>
            <person name="Ovreas L."/>
            <person name="Rohde M."/>
            <person name="Galperin M.Y."/>
            <person name="Jogler C."/>
        </authorList>
    </citation>
    <scope>NUCLEOTIDE SEQUENCE [LARGE SCALE GENOMIC DNA]</scope>
    <source>
        <strain evidence="8 9">I41</strain>
    </source>
</reference>
<sequence>MSADDSLHDKQLLDRLRSGDEAALAEFVEANRSSLMAFLHSRIGAHLAKKTEAEDILQDACLEACRSLDKAPLDTWDPLHWLFQICERKIIDAHRRHFASQKRDASREAAIPDGSEAAGGLANLLAASMTTPSAAFSRDQRQLRVLAALDTLPEEQREAIRLRYLVGLPSKEIAQKLGKTDGAIRVMLSRSLGKLQEMLAED</sequence>
<evidence type="ECO:0000256" key="3">
    <source>
        <dbReference type="ARBA" id="ARBA00023082"/>
    </source>
</evidence>
<name>A0A517TUG5_9BACT</name>
<dbReference type="RefSeq" id="WP_145431628.1">
    <property type="nucleotide sequence ID" value="NZ_CP036339.1"/>
</dbReference>
<dbReference type="InterPro" id="IPR007627">
    <property type="entry name" value="RNA_pol_sigma70_r2"/>
</dbReference>
<dbReference type="AlphaFoldDB" id="A0A517TUG5"/>
<dbReference type="OrthoDB" id="291970at2"/>
<dbReference type="SUPFAM" id="SSF88659">
    <property type="entry name" value="Sigma3 and sigma4 domains of RNA polymerase sigma factors"/>
    <property type="match status" value="1"/>
</dbReference>
<keyword evidence="5" id="KW-0804">Transcription</keyword>
<dbReference type="Gene3D" id="1.10.1740.10">
    <property type="match status" value="1"/>
</dbReference>
<evidence type="ECO:0000256" key="5">
    <source>
        <dbReference type="ARBA" id="ARBA00023163"/>
    </source>
</evidence>
<dbReference type="GO" id="GO:0016987">
    <property type="term" value="F:sigma factor activity"/>
    <property type="evidence" value="ECO:0007669"/>
    <property type="project" value="UniProtKB-KW"/>
</dbReference>
<dbReference type="PANTHER" id="PTHR43133">
    <property type="entry name" value="RNA POLYMERASE ECF-TYPE SIGMA FACTO"/>
    <property type="match status" value="1"/>
</dbReference>